<dbReference type="EMBL" id="CABVMM010000003">
    <property type="protein sequence ID" value="VVU99618.1"/>
    <property type="molecule type" value="Genomic_DNA"/>
</dbReference>
<name>A0AC61Y5M1_9FLAO</name>
<evidence type="ECO:0000313" key="1">
    <source>
        <dbReference type="EMBL" id="VVU99618.1"/>
    </source>
</evidence>
<gene>
    <name evidence="1" type="primary">comEC</name>
    <name evidence="1" type="ORF">FVB9532_00874</name>
</gene>
<dbReference type="Proteomes" id="UP000356253">
    <property type="component" value="Unassembled WGS sequence"/>
</dbReference>
<sequence>MNVIAKGSPSLKKMAVGLRQEIIKNLNQKGLSKTQVNLTSALLLGQKKELDPEIYNDFSSAGVIHILAVSGLHVGIVLMILNFILNPLEQVRGGKYFKYTLSVLCIWFFALLVGFSPSVIRAATMFTFLNAGLIFKRKASTINMLCLSALVMLIYNPYLIFSVGFQMSYLAVLGIISFQPLIKRKFYIKGWLSRKLFDVLLVSFCAQLGVLPLSIFYFHQFPCLFLVANLLIIPWLFILIGFGIVVITASFINFDFALLYELYGRTLDFLLLVIHEIASYKKLIFKNIYFTKEMMISLYIIIFFSFLFFKYQQKGFVFSLLISVLLFQCIYIYDFYQINQQQKLFVLHKNRKSIIVDKTGNHLKVFIDPYHSIQNSSLLENFKTQLASEIDTFQLKNFHQTPIGKNLLIIDSLGIWQLPKGIHANYVLLSNSPKINLEKVLLEIKPQHVIVDGSNYFSYVERWRITCRKKKVPFHYTREKGAFVIDY</sequence>
<accession>A0AC61Y5M1</accession>
<keyword evidence="2" id="KW-1185">Reference proteome</keyword>
<protein>
    <submittedName>
        <fullName evidence="1">ComE operon protein 3</fullName>
    </submittedName>
</protein>
<proteinExistence type="predicted"/>
<organism evidence="1 2">
    <name type="scientific">Mesonia oceanica</name>
    <dbReference type="NCBI Taxonomy" id="2687242"/>
    <lineage>
        <taxon>Bacteria</taxon>
        <taxon>Pseudomonadati</taxon>
        <taxon>Bacteroidota</taxon>
        <taxon>Flavobacteriia</taxon>
        <taxon>Flavobacteriales</taxon>
        <taxon>Flavobacteriaceae</taxon>
        <taxon>Mesonia</taxon>
    </lineage>
</organism>
<reference evidence="1" key="1">
    <citation type="submission" date="2019-09" db="EMBL/GenBank/DDBJ databases">
        <authorList>
            <person name="Rodrigo-Torres L."/>
            <person name="Arahal R. D."/>
            <person name="Lucena T."/>
        </authorList>
    </citation>
    <scope>NUCLEOTIDE SEQUENCE</scope>
    <source>
        <strain evidence="1">ISS653</strain>
    </source>
</reference>
<comment type="caution">
    <text evidence="1">The sequence shown here is derived from an EMBL/GenBank/DDBJ whole genome shotgun (WGS) entry which is preliminary data.</text>
</comment>
<evidence type="ECO:0000313" key="2">
    <source>
        <dbReference type="Proteomes" id="UP000356253"/>
    </source>
</evidence>